<sequence>MRSLAACHSPFPSAGAEALSAAPLQGWGGRTLAFCPRPRPGLTLSEWVLVGRSPHTALPSQRLHPCLYSIALEDS</sequence>
<dbReference type="Proteomes" id="UP001221898">
    <property type="component" value="Unassembled WGS sequence"/>
</dbReference>
<name>A0AAD7TAE9_9TELE</name>
<gene>
    <name evidence="1" type="ORF">AAFF_G00285520</name>
</gene>
<organism evidence="1 2">
    <name type="scientific">Aldrovandia affinis</name>
    <dbReference type="NCBI Taxonomy" id="143900"/>
    <lineage>
        <taxon>Eukaryota</taxon>
        <taxon>Metazoa</taxon>
        <taxon>Chordata</taxon>
        <taxon>Craniata</taxon>
        <taxon>Vertebrata</taxon>
        <taxon>Euteleostomi</taxon>
        <taxon>Actinopterygii</taxon>
        <taxon>Neopterygii</taxon>
        <taxon>Teleostei</taxon>
        <taxon>Notacanthiformes</taxon>
        <taxon>Halosauridae</taxon>
        <taxon>Aldrovandia</taxon>
    </lineage>
</organism>
<reference evidence="1" key="1">
    <citation type="journal article" date="2023" name="Science">
        <title>Genome structures resolve the early diversification of teleost fishes.</title>
        <authorList>
            <person name="Parey E."/>
            <person name="Louis A."/>
            <person name="Montfort J."/>
            <person name="Bouchez O."/>
            <person name="Roques C."/>
            <person name="Iampietro C."/>
            <person name="Lluch J."/>
            <person name="Castinel A."/>
            <person name="Donnadieu C."/>
            <person name="Desvignes T."/>
            <person name="Floi Bucao C."/>
            <person name="Jouanno E."/>
            <person name="Wen M."/>
            <person name="Mejri S."/>
            <person name="Dirks R."/>
            <person name="Jansen H."/>
            <person name="Henkel C."/>
            <person name="Chen W.J."/>
            <person name="Zahm M."/>
            <person name="Cabau C."/>
            <person name="Klopp C."/>
            <person name="Thompson A.W."/>
            <person name="Robinson-Rechavi M."/>
            <person name="Braasch I."/>
            <person name="Lecointre G."/>
            <person name="Bobe J."/>
            <person name="Postlethwait J.H."/>
            <person name="Berthelot C."/>
            <person name="Roest Crollius H."/>
            <person name="Guiguen Y."/>
        </authorList>
    </citation>
    <scope>NUCLEOTIDE SEQUENCE</scope>
    <source>
        <strain evidence="1">NC1722</strain>
    </source>
</reference>
<accession>A0AAD7TAE9</accession>
<evidence type="ECO:0000313" key="2">
    <source>
        <dbReference type="Proteomes" id="UP001221898"/>
    </source>
</evidence>
<dbReference type="AlphaFoldDB" id="A0AAD7TAE9"/>
<protein>
    <submittedName>
        <fullName evidence="1">Uncharacterized protein</fullName>
    </submittedName>
</protein>
<comment type="caution">
    <text evidence="1">The sequence shown here is derived from an EMBL/GenBank/DDBJ whole genome shotgun (WGS) entry which is preliminary data.</text>
</comment>
<keyword evidence="2" id="KW-1185">Reference proteome</keyword>
<evidence type="ECO:0000313" key="1">
    <source>
        <dbReference type="EMBL" id="KAJ8417325.1"/>
    </source>
</evidence>
<dbReference type="EMBL" id="JAINUG010000004">
    <property type="protein sequence ID" value="KAJ8417325.1"/>
    <property type="molecule type" value="Genomic_DNA"/>
</dbReference>
<proteinExistence type="predicted"/>